<dbReference type="Proteomes" id="UP000308489">
    <property type="component" value="Chromosome 1"/>
</dbReference>
<evidence type="ECO:0008006" key="3">
    <source>
        <dbReference type="Google" id="ProtNLM"/>
    </source>
</evidence>
<dbReference type="KEGG" id="hhw:NCTC503_01449"/>
<evidence type="ECO:0000313" key="1">
    <source>
        <dbReference type="EMBL" id="VTQ89650.1"/>
    </source>
</evidence>
<dbReference type="AlphaFoldDB" id="A0A4U9RLE2"/>
<proteinExistence type="predicted"/>
<organism evidence="1 2">
    <name type="scientific">Hathewaya histolytica</name>
    <name type="common">Clostridium histolyticum</name>
    <dbReference type="NCBI Taxonomy" id="1498"/>
    <lineage>
        <taxon>Bacteria</taxon>
        <taxon>Bacillati</taxon>
        <taxon>Bacillota</taxon>
        <taxon>Clostridia</taxon>
        <taxon>Eubacteriales</taxon>
        <taxon>Clostridiaceae</taxon>
        <taxon>Hathewaya</taxon>
    </lineage>
</organism>
<evidence type="ECO:0000313" key="2">
    <source>
        <dbReference type="Proteomes" id="UP000308489"/>
    </source>
</evidence>
<sequence>MYMEQTESDLLREKEAEGLFDKLEELNEDAPHTLKKVLQQRSGIKIEEFNKLYDLFIKMHLNENEYKGVKAKTKGDILENIIKTITIETKIFDLFDNITNDTNEYDIIIKPSEIANISYNALPKIIYQLIVCECKNYNKPVDVTWVGKFYMLLSMSNIKLGIIFSYEGITGNNDAGWNDAKGLVKKIFLKDGIAIIDISKKELEEIKDGKRLYDVIEEKYNNLVFMTDISKFKKEHIASKKIDEIIDKVNEEVNHYKLKKV</sequence>
<accession>A0A4U9RLE2</accession>
<keyword evidence="2" id="KW-1185">Reference proteome</keyword>
<gene>
    <name evidence="1" type="ORF">NCTC503_01449</name>
</gene>
<protein>
    <recommendedName>
        <fullName evidence="3">Restriction endonuclease type IV Mrr domain-containing protein</fullName>
    </recommendedName>
</protein>
<dbReference type="EMBL" id="LR590481">
    <property type="protein sequence ID" value="VTQ89650.1"/>
    <property type="molecule type" value="Genomic_DNA"/>
</dbReference>
<reference evidence="1 2" key="1">
    <citation type="submission" date="2019-05" db="EMBL/GenBank/DDBJ databases">
        <authorList>
            <consortium name="Pathogen Informatics"/>
        </authorList>
    </citation>
    <scope>NUCLEOTIDE SEQUENCE [LARGE SCALE GENOMIC DNA]</scope>
    <source>
        <strain evidence="1 2">NCTC503</strain>
    </source>
</reference>
<name>A0A4U9RLE2_HATHI</name>